<dbReference type="AlphaFoldDB" id="A0AAE9JFR5"/>
<dbReference type="PANTHER" id="PTHR36956:SF2">
    <property type="entry name" value="CPXV012 PROTEIN-RELATED"/>
    <property type="match status" value="1"/>
</dbReference>
<evidence type="ECO:0000313" key="1">
    <source>
        <dbReference type="EMBL" id="UMM26693.1"/>
    </source>
</evidence>
<reference evidence="1 2" key="1">
    <citation type="submission" date="2022-04" db="EMBL/GenBank/DDBJ databases">
        <title>Chromosome-level reference genomes for two strains of Caenorhabditis briggsae: an improved platform for comparative genomics.</title>
        <authorList>
            <person name="Stevens L."/>
            <person name="Andersen E."/>
        </authorList>
    </citation>
    <scope>NUCLEOTIDE SEQUENCE [LARGE SCALE GENOMIC DNA]</scope>
    <source>
        <strain evidence="1">VX34</strain>
        <tissue evidence="1">Whole-organism</tissue>
    </source>
</reference>
<evidence type="ECO:0000313" key="2">
    <source>
        <dbReference type="Proteomes" id="UP000829354"/>
    </source>
</evidence>
<accession>A0AAE9JFR5</accession>
<protein>
    <recommendedName>
        <fullName evidence="3">DUF19 domain-containing protein</fullName>
    </recommendedName>
</protein>
<dbReference type="PANTHER" id="PTHR36956">
    <property type="entry name" value="UTERINE LUMIN EXPRESSED/LOCAILIZED-RELATED"/>
    <property type="match status" value="1"/>
</dbReference>
<proteinExistence type="predicted"/>
<gene>
    <name evidence="1" type="ORF">L5515_010287</name>
</gene>
<dbReference type="Proteomes" id="UP000829354">
    <property type="component" value="Chromosome IV"/>
</dbReference>
<name>A0AAE9JFR5_CAEBR</name>
<organism evidence="1 2">
    <name type="scientific">Caenorhabditis briggsae</name>
    <dbReference type="NCBI Taxonomy" id="6238"/>
    <lineage>
        <taxon>Eukaryota</taxon>
        <taxon>Metazoa</taxon>
        <taxon>Ecdysozoa</taxon>
        <taxon>Nematoda</taxon>
        <taxon>Chromadorea</taxon>
        <taxon>Rhabditida</taxon>
        <taxon>Rhabditina</taxon>
        <taxon>Rhabditomorpha</taxon>
        <taxon>Rhabditoidea</taxon>
        <taxon>Rhabditidae</taxon>
        <taxon>Peloderinae</taxon>
        <taxon>Caenorhabditis</taxon>
    </lineage>
</organism>
<sequence length="219" mass="25867">MNFCAWTSKVFLYFAFRNYQNTKLPKTTMISYIFLLLLLPISVYGQEDKDDICLKKFQEAKTCMDKLPLSKEIDKAPFSDEAKNEQFLDEMKQLRNCVPHDGCPVLNRFVSYFYETEMYAKYFTKTTCITPETLPKLLKTCNERPKPPSDRVEPHCDKYADRCLINKLKEQGQCSRLQMAYFGMMLQTAKIICELVEENREQWSHYFNLVDVKIDFPVM</sequence>
<keyword evidence="2" id="KW-1185">Reference proteome</keyword>
<evidence type="ECO:0008006" key="3">
    <source>
        <dbReference type="Google" id="ProtNLM"/>
    </source>
</evidence>
<dbReference type="EMBL" id="CP092623">
    <property type="protein sequence ID" value="UMM26693.1"/>
    <property type="molecule type" value="Genomic_DNA"/>
</dbReference>